<evidence type="ECO:0000313" key="7">
    <source>
        <dbReference type="Proteomes" id="UP000008743"/>
    </source>
</evidence>
<reference evidence="7" key="1">
    <citation type="submission" date="2011-02" db="EMBL/GenBank/DDBJ databases">
        <title>The Genome Sequence of Capsaspora owczarzaki ATCC 30864.</title>
        <authorList>
            <person name="Russ C."/>
            <person name="Cuomo C."/>
            <person name="Burger G."/>
            <person name="Gray M.W."/>
            <person name="Holland P.W.H."/>
            <person name="King N."/>
            <person name="Lang F.B.F."/>
            <person name="Roger A.J."/>
            <person name="Ruiz-Trillo I."/>
            <person name="Young S.K."/>
            <person name="Zeng Q."/>
            <person name="Gargeya S."/>
            <person name="Alvarado L."/>
            <person name="Berlin A."/>
            <person name="Chapman S.B."/>
            <person name="Chen Z."/>
            <person name="Freedman E."/>
            <person name="Gellesch M."/>
            <person name="Goldberg J."/>
            <person name="Griggs A."/>
            <person name="Gujja S."/>
            <person name="Heilman E."/>
            <person name="Heiman D."/>
            <person name="Howarth C."/>
            <person name="Mehta T."/>
            <person name="Neiman D."/>
            <person name="Pearson M."/>
            <person name="Roberts A."/>
            <person name="Saif S."/>
            <person name="Shea T."/>
            <person name="Shenoy N."/>
            <person name="Sisk P."/>
            <person name="Stolte C."/>
            <person name="Sykes S."/>
            <person name="White J."/>
            <person name="Yandava C."/>
            <person name="Haas B."/>
            <person name="Nusbaum C."/>
            <person name="Birren B."/>
        </authorList>
    </citation>
    <scope>NUCLEOTIDE SEQUENCE</scope>
    <source>
        <strain evidence="7">ATCC 30864</strain>
    </source>
</reference>
<keyword evidence="7" id="KW-1185">Reference proteome</keyword>
<name>A0A0D2WPC6_CAPO3</name>
<dbReference type="InterPro" id="IPR013149">
    <property type="entry name" value="ADH-like_C"/>
</dbReference>
<dbReference type="InterPro" id="IPR013154">
    <property type="entry name" value="ADH-like_N"/>
</dbReference>
<protein>
    <recommendedName>
        <fullName evidence="5">Enoyl reductase (ER) domain-containing protein</fullName>
    </recommendedName>
</protein>
<accession>A0A0D2WPC6</accession>
<comment type="cofactor">
    <cofactor evidence="4">
        <name>Zn(2+)</name>
        <dbReference type="ChEBI" id="CHEBI:29105"/>
    </cofactor>
</comment>
<dbReference type="PANTHER" id="PTHR43401:SF2">
    <property type="entry name" value="L-THREONINE 3-DEHYDROGENASE"/>
    <property type="match status" value="1"/>
</dbReference>
<dbReference type="SUPFAM" id="SSF50129">
    <property type="entry name" value="GroES-like"/>
    <property type="match status" value="1"/>
</dbReference>
<dbReference type="InterPro" id="IPR020843">
    <property type="entry name" value="ER"/>
</dbReference>
<dbReference type="Gene3D" id="3.40.50.720">
    <property type="entry name" value="NAD(P)-binding Rossmann-like Domain"/>
    <property type="match status" value="1"/>
</dbReference>
<dbReference type="PROSITE" id="PS00059">
    <property type="entry name" value="ADH_ZINC"/>
    <property type="match status" value="1"/>
</dbReference>
<dbReference type="GO" id="GO:0016491">
    <property type="term" value="F:oxidoreductase activity"/>
    <property type="evidence" value="ECO:0007669"/>
    <property type="project" value="UniProtKB-KW"/>
</dbReference>
<dbReference type="InterPro" id="IPR036291">
    <property type="entry name" value="NAD(P)-bd_dom_sf"/>
</dbReference>
<dbReference type="Gene3D" id="3.90.180.10">
    <property type="entry name" value="Medium-chain alcohol dehydrogenases, catalytic domain"/>
    <property type="match status" value="1"/>
</dbReference>
<dbReference type="OrthoDB" id="1879366at2759"/>
<dbReference type="eggNOG" id="KOG0024">
    <property type="taxonomic scope" value="Eukaryota"/>
</dbReference>
<evidence type="ECO:0000259" key="5">
    <source>
        <dbReference type="SMART" id="SM00829"/>
    </source>
</evidence>
<dbReference type="STRING" id="595528.A0A0D2WPC6"/>
<evidence type="ECO:0000313" key="6">
    <source>
        <dbReference type="EMBL" id="KJE93180.1"/>
    </source>
</evidence>
<comment type="similarity">
    <text evidence="4">Belongs to the zinc-containing alcohol dehydrogenase family.</text>
</comment>
<dbReference type="AlphaFoldDB" id="A0A0D2WPC6"/>
<organism evidence="6 7">
    <name type="scientific">Capsaspora owczarzaki (strain ATCC 30864)</name>
    <dbReference type="NCBI Taxonomy" id="595528"/>
    <lineage>
        <taxon>Eukaryota</taxon>
        <taxon>Filasterea</taxon>
        <taxon>Capsaspora</taxon>
    </lineage>
</organism>
<gene>
    <name evidence="6" type="ORF">CAOG_004006</name>
</gene>
<keyword evidence="3" id="KW-0560">Oxidoreductase</keyword>
<sequence length="409" mass="44571">MQKCVRLTFAHQRLPFSDCVWPNRAKTTQHGSRMEAQFTFQKFALSNATQFKTMAETIPATMKALVKTKPTASYELVEIPVPVPGDGELLIKVERVSICGSDINLYTWNEVGQAIATLPFTPGHECVGKVVKVGPNCGEIGVGTRIGVENHYYCGNCYQCTHDLPHICKSMGQFGHGKQTVHGGCSQYTIVPARYAYVLKTNLTSQQACLLEPFGVAQHAIEEVECKDDTLLVIGCGPIGLLTVAVGRAMGAKTIIAADVIPAKLELAKTMGADHVINSKDEDMLAAVMKITNSDGAGCIVEASGSPYMVNTCFTFLRKGGRILLVGLPKQPLHVENVLHNVIFKSLTLKTIHGRKIFHTWEESERLISQGLVDISPIVSHDIPMSKFEDAFSTLLKAEGCKILMDPQA</sequence>
<dbReference type="SUPFAM" id="SSF51735">
    <property type="entry name" value="NAD(P)-binding Rossmann-fold domains"/>
    <property type="match status" value="1"/>
</dbReference>
<evidence type="ECO:0000256" key="3">
    <source>
        <dbReference type="ARBA" id="ARBA00023002"/>
    </source>
</evidence>
<dbReference type="Pfam" id="PF08240">
    <property type="entry name" value="ADH_N"/>
    <property type="match status" value="1"/>
</dbReference>
<proteinExistence type="inferred from homology"/>
<evidence type="ECO:0000256" key="2">
    <source>
        <dbReference type="ARBA" id="ARBA00022833"/>
    </source>
</evidence>
<dbReference type="InParanoid" id="A0A0D2WPC6"/>
<dbReference type="InterPro" id="IPR050129">
    <property type="entry name" value="Zn_alcohol_dh"/>
</dbReference>
<dbReference type="GO" id="GO:0008270">
    <property type="term" value="F:zinc ion binding"/>
    <property type="evidence" value="ECO:0007669"/>
    <property type="project" value="InterPro"/>
</dbReference>
<dbReference type="Pfam" id="PF00107">
    <property type="entry name" value="ADH_zinc_N"/>
    <property type="match status" value="1"/>
</dbReference>
<dbReference type="PANTHER" id="PTHR43401">
    <property type="entry name" value="L-THREONINE 3-DEHYDROGENASE"/>
    <property type="match status" value="1"/>
</dbReference>
<dbReference type="EMBL" id="KE346365">
    <property type="protein sequence ID" value="KJE93180.1"/>
    <property type="molecule type" value="Genomic_DNA"/>
</dbReference>
<evidence type="ECO:0000256" key="1">
    <source>
        <dbReference type="ARBA" id="ARBA00022723"/>
    </source>
</evidence>
<keyword evidence="1 4" id="KW-0479">Metal-binding</keyword>
<dbReference type="SMART" id="SM00829">
    <property type="entry name" value="PKS_ER"/>
    <property type="match status" value="1"/>
</dbReference>
<evidence type="ECO:0000256" key="4">
    <source>
        <dbReference type="RuleBase" id="RU361277"/>
    </source>
</evidence>
<keyword evidence="2 4" id="KW-0862">Zinc</keyword>
<dbReference type="InterPro" id="IPR002328">
    <property type="entry name" value="ADH_Zn_CS"/>
</dbReference>
<dbReference type="InterPro" id="IPR011032">
    <property type="entry name" value="GroES-like_sf"/>
</dbReference>
<feature type="domain" description="Enoyl reductase (ER)" evidence="5">
    <location>
        <begin position="69"/>
        <end position="405"/>
    </location>
</feature>
<dbReference type="PhylomeDB" id="A0A0D2WPC6"/>
<dbReference type="Proteomes" id="UP000008743">
    <property type="component" value="Unassembled WGS sequence"/>
</dbReference>